<feature type="domain" description="ABC3 transporter permease C-terminal" evidence="8">
    <location>
        <begin position="292"/>
        <end position="412"/>
    </location>
</feature>
<keyword evidence="11" id="KW-1185">Reference proteome</keyword>
<gene>
    <name evidence="10" type="ORF">GCM10009117_06110</name>
</gene>
<keyword evidence="2" id="KW-1003">Cell membrane</keyword>
<evidence type="ECO:0000256" key="2">
    <source>
        <dbReference type="ARBA" id="ARBA00022475"/>
    </source>
</evidence>
<evidence type="ECO:0000259" key="8">
    <source>
        <dbReference type="Pfam" id="PF02687"/>
    </source>
</evidence>
<dbReference type="InterPro" id="IPR050250">
    <property type="entry name" value="Macrolide_Exporter_MacB"/>
</dbReference>
<evidence type="ECO:0000256" key="1">
    <source>
        <dbReference type="ARBA" id="ARBA00004651"/>
    </source>
</evidence>
<keyword evidence="3 7" id="KW-0812">Transmembrane</keyword>
<feature type="transmembrane region" description="Helical" evidence="7">
    <location>
        <begin position="382"/>
        <end position="402"/>
    </location>
</feature>
<reference evidence="10 11" key="1">
    <citation type="journal article" date="2019" name="Int. J. Syst. Evol. Microbiol.">
        <title>The Global Catalogue of Microorganisms (GCM) 10K type strain sequencing project: providing services to taxonomists for standard genome sequencing and annotation.</title>
        <authorList>
            <consortium name="The Broad Institute Genomics Platform"/>
            <consortium name="The Broad Institute Genome Sequencing Center for Infectious Disease"/>
            <person name="Wu L."/>
            <person name="Ma J."/>
        </authorList>
    </citation>
    <scope>NUCLEOTIDE SEQUENCE [LARGE SCALE GENOMIC DNA]</scope>
    <source>
        <strain evidence="10 11">JCM 16082</strain>
    </source>
</reference>
<dbReference type="EMBL" id="BAAAFG010000002">
    <property type="protein sequence ID" value="GAA0871465.1"/>
    <property type="molecule type" value="Genomic_DNA"/>
</dbReference>
<comment type="similarity">
    <text evidence="6">Belongs to the ABC-4 integral membrane protein family.</text>
</comment>
<name>A0ABN1MED4_9FLAO</name>
<accession>A0ABN1MED4</accession>
<evidence type="ECO:0000256" key="7">
    <source>
        <dbReference type="SAM" id="Phobius"/>
    </source>
</evidence>
<proteinExistence type="inferred from homology"/>
<organism evidence="10 11">
    <name type="scientific">Gangjinia marincola</name>
    <dbReference type="NCBI Taxonomy" id="578463"/>
    <lineage>
        <taxon>Bacteria</taxon>
        <taxon>Pseudomonadati</taxon>
        <taxon>Bacteroidota</taxon>
        <taxon>Flavobacteriia</taxon>
        <taxon>Flavobacteriales</taxon>
        <taxon>Flavobacteriaceae</taxon>
        <taxon>Gangjinia</taxon>
    </lineage>
</organism>
<feature type="transmembrane region" description="Helical" evidence="7">
    <location>
        <begin position="288"/>
        <end position="313"/>
    </location>
</feature>
<dbReference type="InterPro" id="IPR025857">
    <property type="entry name" value="MacB_PCD"/>
</dbReference>
<dbReference type="Pfam" id="PF12704">
    <property type="entry name" value="MacB_PCD"/>
    <property type="match status" value="1"/>
</dbReference>
<dbReference type="InterPro" id="IPR003838">
    <property type="entry name" value="ABC3_permease_C"/>
</dbReference>
<keyword evidence="5 7" id="KW-0472">Membrane</keyword>
<comment type="caution">
    <text evidence="10">The sequence shown here is derived from an EMBL/GenBank/DDBJ whole genome shotgun (WGS) entry which is preliminary data.</text>
</comment>
<evidence type="ECO:0000256" key="6">
    <source>
        <dbReference type="ARBA" id="ARBA00038076"/>
    </source>
</evidence>
<dbReference type="PANTHER" id="PTHR30572:SF4">
    <property type="entry name" value="ABC TRANSPORTER PERMEASE YTRF"/>
    <property type="match status" value="1"/>
</dbReference>
<evidence type="ECO:0000256" key="3">
    <source>
        <dbReference type="ARBA" id="ARBA00022692"/>
    </source>
</evidence>
<dbReference type="PANTHER" id="PTHR30572">
    <property type="entry name" value="MEMBRANE COMPONENT OF TRANSPORTER-RELATED"/>
    <property type="match status" value="1"/>
</dbReference>
<dbReference type="Pfam" id="PF02687">
    <property type="entry name" value="FtsX"/>
    <property type="match status" value="1"/>
</dbReference>
<sequence length="419" mass="45859">MFNRERWSEILEALNANRFRTLLTAFGVFWGIFILVLLLALTTGLRNGVSKDFGNFATNSMFMWGQVTSKPYKGNPKGKGVQFKLADVEALKRKLPALKYVSPRNQLGGFQGANNVIRNEKSGAYGIFGDYPEYINQEPMDITKGRFLSYSDINAKRKVAVIGRDVVKGLYDIGEEPIGSYIKINGINFMVIGVFKPAGSSGGDQEEEATTIFVPFTTFSQAFNRGDNVGWMAITANDEVSITSLKPTILEIMREQRTIHPEDIRAIGNFDRAEAFGRINGLFDILTLVGYIVGTLILMSGVIGISNIMLIVVKERTNEIGVRRALGATPWNVKAQILQEAVVLTMLSGMFGIAVAAGGIWLMNYLLGPGGVENFANPSVNVNVTLIALVILIISGLLAGFIPATKATKMKPIDALRME</sequence>
<protein>
    <submittedName>
        <fullName evidence="10">ABC transporter permease</fullName>
    </submittedName>
</protein>
<evidence type="ECO:0000313" key="10">
    <source>
        <dbReference type="EMBL" id="GAA0871465.1"/>
    </source>
</evidence>
<comment type="subcellular location">
    <subcellularLocation>
        <location evidence="1">Cell membrane</location>
        <topology evidence="1">Multi-pass membrane protein</topology>
    </subcellularLocation>
</comment>
<dbReference type="RefSeq" id="WP_343763679.1">
    <property type="nucleotide sequence ID" value="NZ_BAAAFG010000002.1"/>
</dbReference>
<dbReference type="Proteomes" id="UP001500507">
    <property type="component" value="Unassembled WGS sequence"/>
</dbReference>
<feature type="transmembrane region" description="Helical" evidence="7">
    <location>
        <begin position="341"/>
        <end position="362"/>
    </location>
</feature>
<evidence type="ECO:0000313" key="11">
    <source>
        <dbReference type="Proteomes" id="UP001500507"/>
    </source>
</evidence>
<keyword evidence="4 7" id="KW-1133">Transmembrane helix</keyword>
<feature type="domain" description="MacB-like periplasmic core" evidence="9">
    <location>
        <begin position="21"/>
        <end position="246"/>
    </location>
</feature>
<evidence type="ECO:0000259" key="9">
    <source>
        <dbReference type="Pfam" id="PF12704"/>
    </source>
</evidence>
<evidence type="ECO:0000256" key="5">
    <source>
        <dbReference type="ARBA" id="ARBA00023136"/>
    </source>
</evidence>
<feature type="transmembrane region" description="Helical" evidence="7">
    <location>
        <begin position="21"/>
        <end position="41"/>
    </location>
</feature>
<evidence type="ECO:0000256" key="4">
    <source>
        <dbReference type="ARBA" id="ARBA00022989"/>
    </source>
</evidence>